<keyword evidence="3" id="KW-0732">Signal</keyword>
<dbReference type="STRING" id="644358.A0A0C4E883"/>
<name>A0A0C4E883_MAGP6</name>
<accession>A0A0C4E883</accession>
<gene>
    <name evidence="4" type="ORF">MAPG_08780</name>
</gene>
<dbReference type="VEuPathDB" id="FungiDB:MAPG_08780"/>
<reference evidence="6" key="2">
    <citation type="submission" date="2010-05" db="EMBL/GenBank/DDBJ databases">
        <title>The genome sequence of Magnaporthe poae strain ATCC 64411.</title>
        <authorList>
            <person name="Ma L.-J."/>
            <person name="Dead R."/>
            <person name="Young S."/>
            <person name="Zeng Q."/>
            <person name="Koehrsen M."/>
            <person name="Alvarado L."/>
            <person name="Berlin A."/>
            <person name="Chapman S.B."/>
            <person name="Chen Z."/>
            <person name="Freedman E."/>
            <person name="Gellesch M."/>
            <person name="Goldberg J."/>
            <person name="Griggs A."/>
            <person name="Gujja S."/>
            <person name="Heilman E.R."/>
            <person name="Heiman D."/>
            <person name="Hepburn T."/>
            <person name="Howarth C."/>
            <person name="Jen D."/>
            <person name="Larson L."/>
            <person name="Mehta T."/>
            <person name="Neiman D."/>
            <person name="Pearson M."/>
            <person name="Roberts A."/>
            <person name="Saif S."/>
            <person name="Shea T."/>
            <person name="Shenoy N."/>
            <person name="Sisk P."/>
            <person name="Stolte C."/>
            <person name="Sykes S."/>
            <person name="Walk T."/>
            <person name="White J."/>
            <person name="Yandava C."/>
            <person name="Haas B."/>
            <person name="Nusbaum C."/>
            <person name="Birren B."/>
        </authorList>
    </citation>
    <scope>NUCLEOTIDE SEQUENCE [LARGE SCALE GENOMIC DNA]</scope>
    <source>
        <strain evidence="6">ATCC 64411 / 73-15</strain>
    </source>
</reference>
<reference evidence="4" key="3">
    <citation type="submission" date="2011-03" db="EMBL/GenBank/DDBJ databases">
        <title>Annotation of Magnaporthe poae ATCC 64411.</title>
        <authorList>
            <person name="Ma L.-J."/>
            <person name="Dead R."/>
            <person name="Young S.K."/>
            <person name="Zeng Q."/>
            <person name="Gargeya S."/>
            <person name="Fitzgerald M."/>
            <person name="Haas B."/>
            <person name="Abouelleil A."/>
            <person name="Alvarado L."/>
            <person name="Arachchi H.M."/>
            <person name="Berlin A."/>
            <person name="Brown A."/>
            <person name="Chapman S.B."/>
            <person name="Chen Z."/>
            <person name="Dunbar C."/>
            <person name="Freedman E."/>
            <person name="Gearin G."/>
            <person name="Gellesch M."/>
            <person name="Goldberg J."/>
            <person name="Griggs A."/>
            <person name="Gujja S."/>
            <person name="Heiman D."/>
            <person name="Howarth C."/>
            <person name="Larson L."/>
            <person name="Lui A."/>
            <person name="MacDonald P.J.P."/>
            <person name="Mehta T."/>
            <person name="Montmayeur A."/>
            <person name="Murphy C."/>
            <person name="Neiman D."/>
            <person name="Pearson M."/>
            <person name="Priest M."/>
            <person name="Roberts A."/>
            <person name="Saif S."/>
            <person name="Shea T."/>
            <person name="Shenoy N."/>
            <person name="Sisk P."/>
            <person name="Stolte C."/>
            <person name="Sykes S."/>
            <person name="Yandava C."/>
            <person name="Wortman J."/>
            <person name="Nusbaum C."/>
            <person name="Birren B."/>
        </authorList>
    </citation>
    <scope>NUCLEOTIDE SEQUENCE</scope>
    <source>
        <strain evidence="4">ATCC 64411</strain>
    </source>
</reference>
<dbReference type="EnsemblFungi" id="MAPG_08780T0">
    <property type="protein sequence ID" value="MAPG_08780T0"/>
    <property type="gene ID" value="MAPG_08780"/>
</dbReference>
<dbReference type="PANTHER" id="PTHR33657:SF8">
    <property type="entry name" value="DOMAIN PROTEIN, PUTATIVE (AFU_ORTHOLOGUE AFUA_5G00600)-RELATED"/>
    <property type="match status" value="1"/>
</dbReference>
<comment type="similarity">
    <text evidence="1">Belongs to the Necrosis inducing protein (NPP1) family.</text>
</comment>
<dbReference type="PIRSF" id="PIRSF029958">
    <property type="entry name" value="Necrosis-inducing_protein"/>
    <property type="match status" value="1"/>
</dbReference>
<dbReference type="eggNOG" id="ENOG502S1MP">
    <property type="taxonomic scope" value="Eukaryota"/>
</dbReference>
<evidence type="ECO:0000256" key="1">
    <source>
        <dbReference type="ARBA" id="ARBA00009520"/>
    </source>
</evidence>
<feature type="chain" id="PRO_5009385790" evidence="3">
    <location>
        <begin position="21"/>
        <end position="237"/>
    </location>
</feature>
<evidence type="ECO:0000256" key="2">
    <source>
        <dbReference type="ARBA" id="ARBA00023026"/>
    </source>
</evidence>
<feature type="signal peptide" evidence="3">
    <location>
        <begin position="1"/>
        <end position="20"/>
    </location>
</feature>
<dbReference type="PANTHER" id="PTHR33657">
    <property type="entry name" value="DOMAIN PROTEIN, PUTATIVE (AFU_ORTHOLOGUE AFUA_5G00600)-RELATED"/>
    <property type="match status" value="1"/>
</dbReference>
<evidence type="ECO:0000313" key="4">
    <source>
        <dbReference type="EMBL" id="KLU89811.1"/>
    </source>
</evidence>
<reference evidence="5" key="5">
    <citation type="submission" date="2015-06" db="UniProtKB">
        <authorList>
            <consortium name="EnsemblFungi"/>
        </authorList>
    </citation>
    <scope>IDENTIFICATION</scope>
    <source>
        <strain evidence="5">ATCC 64411</strain>
    </source>
</reference>
<dbReference type="OrthoDB" id="89086at2759"/>
<protein>
    <submittedName>
        <fullName evidence="4">Elicitor</fullName>
    </submittedName>
</protein>
<keyword evidence="6" id="KW-1185">Reference proteome</keyword>
<dbReference type="OMA" id="AHGGWDC"/>
<organism evidence="5 6">
    <name type="scientific">Magnaporthiopsis poae (strain ATCC 64411 / 73-15)</name>
    <name type="common">Kentucky bluegrass fungus</name>
    <name type="synonym">Magnaporthe poae</name>
    <dbReference type="NCBI Taxonomy" id="644358"/>
    <lineage>
        <taxon>Eukaryota</taxon>
        <taxon>Fungi</taxon>
        <taxon>Dikarya</taxon>
        <taxon>Ascomycota</taxon>
        <taxon>Pezizomycotina</taxon>
        <taxon>Sordariomycetes</taxon>
        <taxon>Sordariomycetidae</taxon>
        <taxon>Magnaporthales</taxon>
        <taxon>Magnaporthaceae</taxon>
        <taxon>Magnaporthiopsis</taxon>
    </lineage>
</organism>
<reference evidence="5" key="4">
    <citation type="journal article" date="2015" name="G3 (Bethesda)">
        <title>Genome sequences of three phytopathogenic species of the Magnaporthaceae family of fungi.</title>
        <authorList>
            <person name="Okagaki L.H."/>
            <person name="Nunes C.C."/>
            <person name="Sailsbery J."/>
            <person name="Clay B."/>
            <person name="Brown D."/>
            <person name="John T."/>
            <person name="Oh Y."/>
            <person name="Young N."/>
            <person name="Fitzgerald M."/>
            <person name="Haas B.J."/>
            <person name="Zeng Q."/>
            <person name="Young S."/>
            <person name="Adiconis X."/>
            <person name="Fan L."/>
            <person name="Levin J.Z."/>
            <person name="Mitchell T.K."/>
            <person name="Okubara P.A."/>
            <person name="Farman M.L."/>
            <person name="Kohn L.M."/>
            <person name="Birren B."/>
            <person name="Ma L.-J."/>
            <person name="Dean R.A."/>
        </authorList>
    </citation>
    <scope>NUCLEOTIDE SEQUENCE</scope>
    <source>
        <strain evidence="5">ATCC 64411 / 73-15</strain>
    </source>
</reference>
<proteinExistence type="inferred from homology"/>
<evidence type="ECO:0000313" key="5">
    <source>
        <dbReference type="EnsemblFungi" id="MAPG_08780T0"/>
    </source>
</evidence>
<dbReference type="Pfam" id="PF05630">
    <property type="entry name" value="NPP1"/>
    <property type="match status" value="1"/>
</dbReference>
<reference evidence="4" key="1">
    <citation type="submission" date="2010-05" db="EMBL/GenBank/DDBJ databases">
        <title>The Genome Sequence of Magnaporthe poae strain ATCC 64411.</title>
        <authorList>
            <consortium name="The Broad Institute Genome Sequencing Platform"/>
            <consortium name="Broad Institute Genome Sequencing Center for Infectious Disease"/>
            <person name="Ma L.-J."/>
            <person name="Dead R."/>
            <person name="Young S."/>
            <person name="Zeng Q."/>
            <person name="Koehrsen M."/>
            <person name="Alvarado L."/>
            <person name="Berlin A."/>
            <person name="Chapman S.B."/>
            <person name="Chen Z."/>
            <person name="Freedman E."/>
            <person name="Gellesch M."/>
            <person name="Goldberg J."/>
            <person name="Griggs A."/>
            <person name="Gujja S."/>
            <person name="Heilman E.R."/>
            <person name="Heiman D."/>
            <person name="Hepburn T."/>
            <person name="Howarth C."/>
            <person name="Jen D."/>
            <person name="Larson L."/>
            <person name="Mehta T."/>
            <person name="Neiman D."/>
            <person name="Pearson M."/>
            <person name="Roberts A."/>
            <person name="Saif S."/>
            <person name="Shea T."/>
            <person name="Shenoy N."/>
            <person name="Sisk P."/>
            <person name="Stolte C."/>
            <person name="Sykes S."/>
            <person name="Walk T."/>
            <person name="White J."/>
            <person name="Yandava C."/>
            <person name="Haas B."/>
            <person name="Nusbaum C."/>
            <person name="Birren B."/>
        </authorList>
    </citation>
    <scope>NUCLEOTIDE SEQUENCE</scope>
    <source>
        <strain evidence="4">ATCC 64411</strain>
    </source>
</reference>
<evidence type="ECO:0000313" key="6">
    <source>
        <dbReference type="Proteomes" id="UP000011715"/>
    </source>
</evidence>
<keyword evidence="2" id="KW-0843">Virulence</keyword>
<dbReference type="InterPro" id="IPR008701">
    <property type="entry name" value="NPP1"/>
</dbReference>
<sequence>MLANTLKFLLFAATASRSIAAPLEPRAVTNHDAIVGFPETVPPGPIGANLLRFKPWLKVFSGCVPFPLVDADGNTGGGLKPTGPSSSGCSKSIGQVYARAGQYKDRWALMYTWYMPKDEPSPWLGHRNDLENCVVWVDDATSANATIVALAASGHGGYQRTSGPFELDGDRPLIRYYSTWPINHQLGFTDVKGGEQPLIAWESLTDAARNALTTTDFGAAGVPFKEDSFMRNLEKAY</sequence>
<dbReference type="AlphaFoldDB" id="A0A0C4E883"/>
<dbReference type="Proteomes" id="UP000011715">
    <property type="component" value="Unassembled WGS sequence"/>
</dbReference>
<dbReference type="EMBL" id="ADBL01002139">
    <property type="status" value="NOT_ANNOTATED_CDS"/>
    <property type="molecule type" value="Genomic_DNA"/>
</dbReference>
<dbReference type="EMBL" id="GL876973">
    <property type="protein sequence ID" value="KLU89811.1"/>
    <property type="molecule type" value="Genomic_DNA"/>
</dbReference>
<evidence type="ECO:0000256" key="3">
    <source>
        <dbReference type="SAM" id="SignalP"/>
    </source>
</evidence>